<comment type="caution">
    <text evidence="2">The sequence shown here is derived from an EMBL/GenBank/DDBJ whole genome shotgun (WGS) entry which is preliminary data.</text>
</comment>
<evidence type="ECO:0000256" key="1">
    <source>
        <dbReference type="SAM" id="Phobius"/>
    </source>
</evidence>
<protein>
    <submittedName>
        <fullName evidence="2">DUF2842 domain-containing protein</fullName>
    </submittedName>
</protein>
<keyword evidence="1" id="KW-0812">Transmembrane</keyword>
<gene>
    <name evidence="2" type="ORF">FJQ54_08885</name>
</gene>
<reference evidence="2 3" key="1">
    <citation type="submission" date="2019-06" db="EMBL/GenBank/DDBJ databases">
        <authorList>
            <person name="Lee I."/>
            <person name="Jang G.I."/>
            <person name="Hwang C.Y."/>
        </authorList>
    </citation>
    <scope>NUCLEOTIDE SEQUENCE [LARGE SCALE GENOMIC DNA]</scope>
    <source>
        <strain evidence="2 3">PAMC 28131</strain>
    </source>
</reference>
<dbReference type="Pfam" id="PF11003">
    <property type="entry name" value="DUF2842"/>
    <property type="match status" value="1"/>
</dbReference>
<keyword evidence="3" id="KW-1185">Reference proteome</keyword>
<evidence type="ECO:0000313" key="3">
    <source>
        <dbReference type="Proteomes" id="UP000319897"/>
    </source>
</evidence>
<dbReference type="OrthoDB" id="7510023at2"/>
<accession>A0A501XJY6</accession>
<keyword evidence="1" id="KW-0472">Membrane</keyword>
<dbReference type="InterPro" id="IPR021265">
    <property type="entry name" value="DUF2842"/>
</dbReference>
<dbReference type="Proteomes" id="UP000319897">
    <property type="component" value="Unassembled WGS sequence"/>
</dbReference>
<name>A0A501XJY6_9SPHN</name>
<dbReference type="EMBL" id="VFSU01000024">
    <property type="protein sequence ID" value="TPE61008.1"/>
    <property type="molecule type" value="Genomic_DNA"/>
</dbReference>
<dbReference type="AlphaFoldDB" id="A0A501XJY6"/>
<sequence length="69" mass="7895">MTPSLRRPLGILAVLVGIFAYCLFAVWLFEPVGRLHPLLQLPIWAVLGVAWVFPLKPVMIWIETGKWRP</sequence>
<evidence type="ECO:0000313" key="2">
    <source>
        <dbReference type="EMBL" id="TPE61008.1"/>
    </source>
</evidence>
<organism evidence="2 3">
    <name type="scientific">Sandaracinobacter neustonicus</name>
    <dbReference type="NCBI Taxonomy" id="1715348"/>
    <lineage>
        <taxon>Bacteria</taxon>
        <taxon>Pseudomonadati</taxon>
        <taxon>Pseudomonadota</taxon>
        <taxon>Alphaproteobacteria</taxon>
        <taxon>Sphingomonadales</taxon>
        <taxon>Sphingosinicellaceae</taxon>
        <taxon>Sandaracinobacter</taxon>
    </lineage>
</organism>
<feature type="transmembrane region" description="Helical" evidence="1">
    <location>
        <begin position="9"/>
        <end position="29"/>
    </location>
</feature>
<keyword evidence="1" id="KW-1133">Transmembrane helix</keyword>
<proteinExistence type="predicted"/>
<feature type="transmembrane region" description="Helical" evidence="1">
    <location>
        <begin position="41"/>
        <end position="62"/>
    </location>
</feature>
<dbReference type="RefSeq" id="WP_140928066.1">
    <property type="nucleotide sequence ID" value="NZ_VFSU01000024.1"/>
</dbReference>